<keyword evidence="1" id="KW-0813">Transport</keyword>
<name>A0A382C691_9ZZZZ</name>
<dbReference type="PANTHER" id="PTHR24220">
    <property type="entry name" value="IMPORT ATP-BINDING PROTEIN"/>
    <property type="match status" value="1"/>
</dbReference>
<keyword evidence="2" id="KW-0547">Nucleotide-binding</keyword>
<dbReference type="EMBL" id="UINC01032714">
    <property type="protein sequence ID" value="SVB20833.1"/>
    <property type="molecule type" value="Genomic_DNA"/>
</dbReference>
<dbReference type="InterPro" id="IPR017911">
    <property type="entry name" value="MacB-like_ATP-bd"/>
</dbReference>
<accession>A0A382C691</accession>
<dbReference type="GO" id="GO:0022857">
    <property type="term" value="F:transmembrane transporter activity"/>
    <property type="evidence" value="ECO:0007669"/>
    <property type="project" value="TreeGrafter"/>
</dbReference>
<evidence type="ECO:0000256" key="1">
    <source>
        <dbReference type="ARBA" id="ARBA00022448"/>
    </source>
</evidence>
<dbReference type="AlphaFoldDB" id="A0A382C691"/>
<sequence>MNNKLVSLQRVSKVFKVGEENFTALHDISLDIDSGAFMSFVGPSGSGKTTLLNLIGGLDIPSSGDIFFKDKKLSSMNRNQMARYRRENIGFIFQTYNLLPVYSVYENVLFPLLLNGSEEKNVRDRVMDIVTKVGLRDQVNKRPSQLSGGQCQRVAIARALVKDPLLILADEPTANLDSENSLQTLELMRDLNQQYKAAVIFSTHDEKVTRYVRREIGLEDGKIISENNNNRN</sequence>
<dbReference type="GO" id="GO:0016887">
    <property type="term" value="F:ATP hydrolysis activity"/>
    <property type="evidence" value="ECO:0007669"/>
    <property type="project" value="InterPro"/>
</dbReference>
<reference evidence="5" key="1">
    <citation type="submission" date="2018-05" db="EMBL/GenBank/DDBJ databases">
        <authorList>
            <person name="Lanie J.A."/>
            <person name="Ng W.-L."/>
            <person name="Kazmierczak K.M."/>
            <person name="Andrzejewski T.M."/>
            <person name="Davidsen T.M."/>
            <person name="Wayne K.J."/>
            <person name="Tettelin H."/>
            <person name="Glass J.I."/>
            <person name="Rusch D."/>
            <person name="Podicherti R."/>
            <person name="Tsui H.-C.T."/>
            <person name="Winkler M.E."/>
        </authorList>
    </citation>
    <scope>NUCLEOTIDE SEQUENCE</scope>
</reference>
<dbReference type="InterPro" id="IPR003439">
    <property type="entry name" value="ABC_transporter-like_ATP-bd"/>
</dbReference>
<protein>
    <recommendedName>
        <fullName evidence="4">ABC transporter domain-containing protein</fullName>
    </recommendedName>
</protein>
<evidence type="ECO:0000259" key="4">
    <source>
        <dbReference type="PROSITE" id="PS50893"/>
    </source>
</evidence>
<dbReference type="Gene3D" id="3.40.50.300">
    <property type="entry name" value="P-loop containing nucleotide triphosphate hydrolases"/>
    <property type="match status" value="1"/>
</dbReference>
<dbReference type="InterPro" id="IPR015854">
    <property type="entry name" value="ABC_transpr_LolD-like"/>
</dbReference>
<dbReference type="GO" id="GO:0005524">
    <property type="term" value="F:ATP binding"/>
    <property type="evidence" value="ECO:0007669"/>
    <property type="project" value="UniProtKB-KW"/>
</dbReference>
<proteinExistence type="predicted"/>
<evidence type="ECO:0000313" key="5">
    <source>
        <dbReference type="EMBL" id="SVB20833.1"/>
    </source>
</evidence>
<dbReference type="FunFam" id="3.40.50.300:FF:000032">
    <property type="entry name" value="Export ABC transporter ATP-binding protein"/>
    <property type="match status" value="1"/>
</dbReference>
<dbReference type="SMART" id="SM00382">
    <property type="entry name" value="AAA"/>
    <property type="match status" value="1"/>
</dbReference>
<dbReference type="GO" id="GO:0098796">
    <property type="term" value="C:membrane protein complex"/>
    <property type="evidence" value="ECO:0007669"/>
    <property type="project" value="UniProtKB-ARBA"/>
</dbReference>
<evidence type="ECO:0000256" key="3">
    <source>
        <dbReference type="ARBA" id="ARBA00022840"/>
    </source>
</evidence>
<dbReference type="CDD" id="cd03255">
    <property type="entry name" value="ABC_MJ0796_LolCDE_FtsE"/>
    <property type="match status" value="1"/>
</dbReference>
<dbReference type="PROSITE" id="PS50893">
    <property type="entry name" value="ABC_TRANSPORTER_2"/>
    <property type="match status" value="1"/>
</dbReference>
<evidence type="ECO:0000256" key="2">
    <source>
        <dbReference type="ARBA" id="ARBA00022741"/>
    </source>
</evidence>
<feature type="domain" description="ABC transporter" evidence="4">
    <location>
        <begin position="9"/>
        <end position="231"/>
    </location>
</feature>
<dbReference type="InterPro" id="IPR003593">
    <property type="entry name" value="AAA+_ATPase"/>
</dbReference>
<organism evidence="5">
    <name type="scientific">marine metagenome</name>
    <dbReference type="NCBI Taxonomy" id="408172"/>
    <lineage>
        <taxon>unclassified sequences</taxon>
        <taxon>metagenomes</taxon>
        <taxon>ecological metagenomes</taxon>
    </lineage>
</organism>
<keyword evidence="3" id="KW-0067">ATP-binding</keyword>
<dbReference type="PROSITE" id="PS00211">
    <property type="entry name" value="ABC_TRANSPORTER_1"/>
    <property type="match status" value="1"/>
</dbReference>
<dbReference type="SUPFAM" id="SSF52540">
    <property type="entry name" value="P-loop containing nucleoside triphosphate hydrolases"/>
    <property type="match status" value="1"/>
</dbReference>
<gene>
    <name evidence="5" type="ORF">METZ01_LOCUS173687</name>
</gene>
<dbReference type="InterPro" id="IPR027417">
    <property type="entry name" value="P-loop_NTPase"/>
</dbReference>
<dbReference type="GO" id="GO:0005886">
    <property type="term" value="C:plasma membrane"/>
    <property type="evidence" value="ECO:0007669"/>
    <property type="project" value="TreeGrafter"/>
</dbReference>
<dbReference type="InterPro" id="IPR017871">
    <property type="entry name" value="ABC_transporter-like_CS"/>
</dbReference>
<dbReference type="Pfam" id="PF00005">
    <property type="entry name" value="ABC_tran"/>
    <property type="match status" value="1"/>
</dbReference>